<gene>
    <name evidence="7" type="primary">rhlE</name>
    <name evidence="13" type="ORF">GJ699_30015</name>
</gene>
<feature type="region of interest" description="Disordered" evidence="9">
    <location>
        <begin position="376"/>
        <end position="465"/>
    </location>
</feature>
<evidence type="ECO:0000256" key="4">
    <source>
        <dbReference type="ARBA" id="ARBA00022806"/>
    </source>
</evidence>
<organism evidence="13 14">
    <name type="scientific">Duganella guangzhouensis</name>
    <dbReference type="NCBI Taxonomy" id="2666084"/>
    <lineage>
        <taxon>Bacteria</taxon>
        <taxon>Pseudomonadati</taxon>
        <taxon>Pseudomonadota</taxon>
        <taxon>Betaproteobacteria</taxon>
        <taxon>Burkholderiales</taxon>
        <taxon>Oxalobacteraceae</taxon>
        <taxon>Telluria group</taxon>
        <taxon>Duganella</taxon>
    </lineage>
</organism>
<dbReference type="PROSITE" id="PS51194">
    <property type="entry name" value="HELICASE_CTER"/>
    <property type="match status" value="1"/>
</dbReference>
<evidence type="ECO:0000256" key="9">
    <source>
        <dbReference type="SAM" id="MobiDB-lite"/>
    </source>
</evidence>
<dbReference type="RefSeq" id="WP_154383089.1">
    <property type="nucleotide sequence ID" value="NZ_WKJK01000024.1"/>
</dbReference>
<dbReference type="FunFam" id="3.40.50.300:FF:000108">
    <property type="entry name" value="ATP-dependent RNA helicase RhlE"/>
    <property type="match status" value="1"/>
</dbReference>
<feature type="domain" description="Helicase ATP-binding" evidence="10">
    <location>
        <begin position="32"/>
        <end position="213"/>
    </location>
</feature>
<dbReference type="PANTHER" id="PTHR47959">
    <property type="entry name" value="ATP-DEPENDENT RNA HELICASE RHLE-RELATED"/>
    <property type="match status" value="1"/>
</dbReference>
<comment type="subcellular location">
    <subcellularLocation>
        <location evidence="7">Cytoplasm</location>
    </subcellularLocation>
</comment>
<evidence type="ECO:0000256" key="7">
    <source>
        <dbReference type="HAMAP-Rule" id="MF_00968"/>
    </source>
</evidence>
<evidence type="ECO:0000256" key="1">
    <source>
        <dbReference type="ARBA" id="ARBA00022490"/>
    </source>
</evidence>
<evidence type="ECO:0000256" key="6">
    <source>
        <dbReference type="ARBA" id="ARBA00047984"/>
    </source>
</evidence>
<evidence type="ECO:0000313" key="13">
    <source>
        <dbReference type="EMBL" id="MRW94218.1"/>
    </source>
</evidence>
<feature type="domain" description="Helicase C-terminal" evidence="11">
    <location>
        <begin position="239"/>
        <end position="386"/>
    </location>
</feature>
<dbReference type="PROSITE" id="PS51192">
    <property type="entry name" value="HELICASE_ATP_BIND_1"/>
    <property type="match status" value="1"/>
</dbReference>
<dbReference type="SUPFAM" id="SSF52540">
    <property type="entry name" value="P-loop containing nucleoside triphosphate hydrolases"/>
    <property type="match status" value="2"/>
</dbReference>
<dbReference type="EMBL" id="WKJK01000024">
    <property type="protein sequence ID" value="MRW94218.1"/>
    <property type="molecule type" value="Genomic_DNA"/>
</dbReference>
<dbReference type="PROSITE" id="PS51195">
    <property type="entry name" value="Q_MOTIF"/>
    <property type="match status" value="1"/>
</dbReference>
<dbReference type="InterPro" id="IPR001650">
    <property type="entry name" value="Helicase_C-like"/>
</dbReference>
<keyword evidence="5 7" id="KW-0067">ATP-binding</keyword>
<comment type="catalytic activity">
    <reaction evidence="6 7">
        <text>ATP + H2O = ADP + phosphate + H(+)</text>
        <dbReference type="Rhea" id="RHEA:13065"/>
        <dbReference type="ChEBI" id="CHEBI:15377"/>
        <dbReference type="ChEBI" id="CHEBI:15378"/>
        <dbReference type="ChEBI" id="CHEBI:30616"/>
        <dbReference type="ChEBI" id="CHEBI:43474"/>
        <dbReference type="ChEBI" id="CHEBI:456216"/>
        <dbReference type="EC" id="3.6.4.13"/>
    </reaction>
</comment>
<dbReference type="GO" id="GO:0009266">
    <property type="term" value="P:response to temperature stimulus"/>
    <property type="evidence" value="ECO:0007669"/>
    <property type="project" value="UniProtKB-ARBA"/>
</dbReference>
<comment type="caution">
    <text evidence="13">The sequence shown here is derived from an EMBL/GenBank/DDBJ whole genome shotgun (WGS) entry which is preliminary data.</text>
</comment>
<keyword evidence="3 7" id="KW-0378">Hydrolase</keyword>
<dbReference type="InterPro" id="IPR028622">
    <property type="entry name" value="DEAD_helicase_RhlE"/>
</dbReference>
<dbReference type="GO" id="GO:0042255">
    <property type="term" value="P:ribosome assembly"/>
    <property type="evidence" value="ECO:0007669"/>
    <property type="project" value="InterPro"/>
</dbReference>
<dbReference type="InterPro" id="IPR027417">
    <property type="entry name" value="P-loop_NTPase"/>
</dbReference>
<sequence length="465" mass="49455">MSFSSLGLSDALMRAVADTGYTTPTPIQQQAIPAVLNGGDLLAGAQTGTGKTAGFTLPLLHRLSTDAVGSKLTSNNSPRAIRALILTPTRELAAQVEESVRTYGKYTKLNSTVIFGGVGINPQIKQLKHGVDILVATPGRLLDHMEQGTVDLSKIEILVLDEADRMLDMGFIRDIRKVLAKLPPKRQNLLFSATFSDEIKALADGLLNNPATIEVARRNSTSEVIAQKIHPVDRDKKHPLLAHLIKSNNWSQVLVFTRTKHGANKLVEQLGKDGIGAMAIHGNKSQSARTKALSEFKDNKLQVLVATDIAARGIDIDQLPHVVNYDLPNVPEDYVHRIGRTGRAGATGEAVSLVCVDEHDMLKDIEKLIKQTLPRDVIPGFEPDPTARPQPIQLRSGGPGHRNGGSGRQGGAPRNKPAASGNGNSSGNKPRSAGGGGNGNGPRPANGGGNAPRGAQQHRSGGRGR</sequence>
<dbReference type="InterPro" id="IPR011545">
    <property type="entry name" value="DEAD/DEAH_box_helicase_dom"/>
</dbReference>
<dbReference type="Pfam" id="PF00270">
    <property type="entry name" value="DEAD"/>
    <property type="match status" value="1"/>
</dbReference>
<dbReference type="CDD" id="cd00268">
    <property type="entry name" value="DEADc"/>
    <property type="match status" value="1"/>
</dbReference>
<evidence type="ECO:0000259" key="10">
    <source>
        <dbReference type="PROSITE" id="PS51192"/>
    </source>
</evidence>
<dbReference type="HAMAP" id="MF_00968">
    <property type="entry name" value="DEAD_helicase_RhlE"/>
    <property type="match status" value="1"/>
</dbReference>
<dbReference type="PROSITE" id="PS00039">
    <property type="entry name" value="DEAD_ATP_HELICASE"/>
    <property type="match status" value="1"/>
</dbReference>
<evidence type="ECO:0000259" key="11">
    <source>
        <dbReference type="PROSITE" id="PS51194"/>
    </source>
</evidence>
<dbReference type="FunFam" id="3.40.50.300:FF:000468">
    <property type="entry name" value="ATP-dependent RNA helicase RhlE"/>
    <property type="match status" value="1"/>
</dbReference>
<dbReference type="Gene3D" id="3.40.50.300">
    <property type="entry name" value="P-loop containing nucleotide triphosphate hydrolases"/>
    <property type="match status" value="2"/>
</dbReference>
<comment type="function">
    <text evidence="7">DEAD-box RNA helicase involved in ribosome assembly. Has RNA-dependent ATPase activity and unwinds double-stranded RNA.</text>
</comment>
<evidence type="ECO:0000256" key="5">
    <source>
        <dbReference type="ARBA" id="ARBA00022840"/>
    </source>
</evidence>
<dbReference type="InterPro" id="IPR014014">
    <property type="entry name" value="RNA_helicase_DEAD_Q_motif"/>
</dbReference>
<feature type="domain" description="DEAD-box RNA helicase Q" evidence="12">
    <location>
        <begin position="1"/>
        <end position="29"/>
    </location>
</feature>
<dbReference type="GO" id="GO:0003724">
    <property type="term" value="F:RNA helicase activity"/>
    <property type="evidence" value="ECO:0007669"/>
    <property type="project" value="UniProtKB-UniRule"/>
</dbReference>
<feature type="short sequence motif" description="Q motif" evidence="8">
    <location>
        <begin position="1"/>
        <end position="29"/>
    </location>
</feature>
<feature type="compositionally biased region" description="Gly residues" evidence="9">
    <location>
        <begin position="397"/>
        <end position="410"/>
    </location>
</feature>
<dbReference type="GO" id="GO:0003676">
    <property type="term" value="F:nucleic acid binding"/>
    <property type="evidence" value="ECO:0007669"/>
    <property type="project" value="InterPro"/>
</dbReference>
<proteinExistence type="inferred from homology"/>
<dbReference type="InterPro" id="IPR044742">
    <property type="entry name" value="DEAD/DEAH_RhlB"/>
</dbReference>
<reference evidence="13 14" key="1">
    <citation type="submission" date="2019-11" db="EMBL/GenBank/DDBJ databases">
        <title>Novel species isolated from a subtropical stream in China.</title>
        <authorList>
            <person name="Lu H."/>
        </authorList>
    </citation>
    <scope>NUCLEOTIDE SEQUENCE [LARGE SCALE GENOMIC DNA]</scope>
    <source>
        <strain evidence="13 14">FT80W</strain>
    </source>
</reference>
<dbReference type="GO" id="GO:0005524">
    <property type="term" value="F:ATP binding"/>
    <property type="evidence" value="ECO:0007669"/>
    <property type="project" value="UniProtKB-UniRule"/>
</dbReference>
<name>A0A6I2L7T8_9BURK</name>
<evidence type="ECO:0000256" key="8">
    <source>
        <dbReference type="PROSITE-ProRule" id="PRU00552"/>
    </source>
</evidence>
<accession>A0A6I2L7T8</accession>
<dbReference type="CDD" id="cd18787">
    <property type="entry name" value="SF2_C_DEAD"/>
    <property type="match status" value="1"/>
</dbReference>
<feature type="compositionally biased region" description="Gly residues" evidence="9">
    <location>
        <begin position="433"/>
        <end position="451"/>
    </location>
</feature>
<keyword evidence="1 7" id="KW-0963">Cytoplasm</keyword>
<evidence type="ECO:0000259" key="12">
    <source>
        <dbReference type="PROSITE" id="PS51195"/>
    </source>
</evidence>
<dbReference type="Pfam" id="PF00271">
    <property type="entry name" value="Helicase_C"/>
    <property type="match status" value="1"/>
</dbReference>
<dbReference type="InterPro" id="IPR000629">
    <property type="entry name" value="RNA-helicase_DEAD-box_CS"/>
</dbReference>
<dbReference type="GO" id="GO:0016787">
    <property type="term" value="F:hydrolase activity"/>
    <property type="evidence" value="ECO:0007669"/>
    <property type="project" value="UniProtKB-KW"/>
</dbReference>
<keyword evidence="4 7" id="KW-0347">Helicase</keyword>
<dbReference type="EC" id="3.6.4.13" evidence="7"/>
<protein>
    <recommendedName>
        <fullName evidence="7">ATP-dependent RNA helicase RhlE</fullName>
        <ecNumber evidence="7">3.6.4.13</ecNumber>
    </recommendedName>
</protein>
<dbReference type="Proteomes" id="UP000433309">
    <property type="component" value="Unassembled WGS sequence"/>
</dbReference>
<keyword evidence="14" id="KW-1185">Reference proteome</keyword>
<evidence type="ECO:0000256" key="3">
    <source>
        <dbReference type="ARBA" id="ARBA00022801"/>
    </source>
</evidence>
<evidence type="ECO:0000313" key="14">
    <source>
        <dbReference type="Proteomes" id="UP000433309"/>
    </source>
</evidence>
<dbReference type="SMART" id="SM00490">
    <property type="entry name" value="HELICc"/>
    <property type="match status" value="1"/>
</dbReference>
<keyword evidence="7" id="KW-0690">Ribosome biogenesis</keyword>
<keyword evidence="2 7" id="KW-0547">Nucleotide-binding</keyword>
<dbReference type="InterPro" id="IPR050079">
    <property type="entry name" value="DEAD_box_RNA_helicase"/>
</dbReference>
<dbReference type="InterPro" id="IPR014001">
    <property type="entry name" value="Helicase_ATP-bd"/>
</dbReference>
<dbReference type="AlphaFoldDB" id="A0A6I2L7T8"/>
<dbReference type="PANTHER" id="PTHR47959:SF13">
    <property type="entry name" value="ATP-DEPENDENT RNA HELICASE RHLE"/>
    <property type="match status" value="1"/>
</dbReference>
<dbReference type="SMART" id="SM00487">
    <property type="entry name" value="DEXDc"/>
    <property type="match status" value="1"/>
</dbReference>
<evidence type="ECO:0000256" key="2">
    <source>
        <dbReference type="ARBA" id="ARBA00022741"/>
    </source>
</evidence>
<comment type="similarity">
    <text evidence="7">Belongs to the DEAD box helicase family. RhlE subfamily.</text>
</comment>
<dbReference type="GO" id="GO:0005829">
    <property type="term" value="C:cytosol"/>
    <property type="evidence" value="ECO:0007669"/>
    <property type="project" value="TreeGrafter"/>
</dbReference>